<dbReference type="AlphaFoldDB" id="A0A1H1UYQ5"/>
<name>A0A1H1UYQ5_9ACTN</name>
<evidence type="ECO:0000313" key="1">
    <source>
        <dbReference type="EMBL" id="SDS77226.1"/>
    </source>
</evidence>
<evidence type="ECO:0000313" key="2">
    <source>
        <dbReference type="Proteomes" id="UP000198688"/>
    </source>
</evidence>
<keyword evidence="2" id="KW-1185">Reference proteome</keyword>
<organism evidence="1 2">
    <name type="scientific">Actinoplanes derwentensis</name>
    <dbReference type="NCBI Taxonomy" id="113562"/>
    <lineage>
        <taxon>Bacteria</taxon>
        <taxon>Bacillati</taxon>
        <taxon>Actinomycetota</taxon>
        <taxon>Actinomycetes</taxon>
        <taxon>Micromonosporales</taxon>
        <taxon>Micromonosporaceae</taxon>
        <taxon>Actinoplanes</taxon>
    </lineage>
</organism>
<protein>
    <recommendedName>
        <fullName evidence="3">7-cyano-7-deazaguanine synthase (Queuosine biosynthesis)</fullName>
    </recommendedName>
</protein>
<dbReference type="EMBL" id="LT629758">
    <property type="protein sequence ID" value="SDS77226.1"/>
    <property type="molecule type" value="Genomic_DNA"/>
</dbReference>
<evidence type="ECO:0008006" key="3">
    <source>
        <dbReference type="Google" id="ProtNLM"/>
    </source>
</evidence>
<reference evidence="1 2" key="1">
    <citation type="submission" date="2016-10" db="EMBL/GenBank/DDBJ databases">
        <authorList>
            <person name="de Groot N.N."/>
        </authorList>
    </citation>
    <scope>NUCLEOTIDE SEQUENCE [LARGE SCALE GENOMIC DNA]</scope>
    <source>
        <strain evidence="1 2">DSM 43941</strain>
    </source>
</reference>
<accession>A0A1H1UYQ5</accession>
<gene>
    <name evidence="1" type="ORF">SAMN04489716_1579</name>
</gene>
<proteinExistence type="predicted"/>
<dbReference type="STRING" id="113562.SAMN04489716_1579"/>
<sequence>MLERVAAETGAYETRVLGMVRWPRNEGELLEFRIRDAAGGPPPPPPANPGNTFVPAFALPAMAIEEPLIINAPVSGRLLRGARDAMDLYHRWWDAKPVEIVPTTTAGPTSAAAGVGLFFTAGVDSHYSLLKDLRRADAPGHREITHLVFANVHEDDGPDHERLLARLTEVARETGKRLLIVETNLRSLTEEVVGWNEYHGAALASVALTLEGVLGTCLLASTEEYGHLPPWGSHPLLDPLWSTEGLSLLHDGVEAARIEKISRYLVHSALALRTLTVCTRTQPGVNCGSCDQCVATMIALEIGGGLSECATLPRTLDTELVRQTRLRGWAQSDSWRELANQLATVDRPELSEAVAEALAAAADGTSWQPMFQRTT</sequence>
<dbReference type="Proteomes" id="UP000198688">
    <property type="component" value="Chromosome I"/>
</dbReference>